<name>A0ABV3J5U1_9ACTN</name>
<comment type="caution">
    <text evidence="8">The sequence shown here is derived from an EMBL/GenBank/DDBJ whole genome shotgun (WGS) entry which is preliminary data.</text>
</comment>
<evidence type="ECO:0000256" key="2">
    <source>
        <dbReference type="ARBA" id="ARBA00009533"/>
    </source>
</evidence>
<comment type="similarity">
    <text evidence="2 6">Belongs to the group II decarboxylase family.</text>
</comment>
<evidence type="ECO:0000256" key="7">
    <source>
        <dbReference type="SAM" id="MobiDB-lite"/>
    </source>
</evidence>
<accession>A0ABV3J5U1</accession>
<dbReference type="EMBL" id="JBFASG010000074">
    <property type="protein sequence ID" value="MEV4928068.1"/>
    <property type="molecule type" value="Genomic_DNA"/>
</dbReference>
<comment type="cofactor">
    <cofactor evidence="1 6">
        <name>pyridoxal 5'-phosphate</name>
        <dbReference type="ChEBI" id="CHEBI:597326"/>
    </cofactor>
</comment>
<organism evidence="8 9">
    <name type="scientific">Streptomyces roseoverticillatus</name>
    <dbReference type="NCBI Taxonomy" id="66429"/>
    <lineage>
        <taxon>Bacteria</taxon>
        <taxon>Bacillati</taxon>
        <taxon>Actinomycetota</taxon>
        <taxon>Actinomycetes</taxon>
        <taxon>Kitasatosporales</taxon>
        <taxon>Streptomycetaceae</taxon>
        <taxon>Streptomyces</taxon>
    </lineage>
</organism>
<dbReference type="InterPro" id="IPR051151">
    <property type="entry name" value="Group_II_Decarboxylase"/>
</dbReference>
<dbReference type="InterPro" id="IPR015424">
    <property type="entry name" value="PyrdxlP-dep_Trfase"/>
</dbReference>
<keyword evidence="5 6" id="KW-0456">Lyase</keyword>
<gene>
    <name evidence="8" type="ORF">AB0L03_35565</name>
</gene>
<dbReference type="PANTHER" id="PTHR46101">
    <property type="match status" value="1"/>
</dbReference>
<sequence length="569" mass="62786">MPREAETHADIPFGPEDTPWQKTFSSLQVAGGRPYGTPPSCDPRTAYIGVPEVPHHKVQLPPTGLDAEQYRDAEALFRRHIDTQTRNFAGYQVTSDLDYEQRLGHYLNRHLNNVGDPYQSSSYTLNSKVLERAVLDYFASLWHAKWPHNPQDPESYWGYVLTMGASEGNLYGLWNARDYLSGKPLRSDHREPGRATSGQAPHGAGPHAFHPVAFFSEDTHYSLTKAVRALDIDTFHALGSTRYPHDNPLAPGCPWPREVPSTDDGAIDVAQLAVLVRFFASRGYPVLVSLNYGSTFKGAYDDVEAVARTVRGICAEYGLDNRRVHRGEDGGHDERSGFWLHVDGALGAGYVPYLEMARDAGLVEQAPPAFDFRLRDLHSLTMSGHKWMGTPWACGVFMTRTGLQMAPPRASEYIGAADTTFAGSRNGFSSLLMWDHLARHSYDDQARLAAECDGLAAYAHQQLLALQEELGQDLWVARSPQSLTVRFRMPHADIVRRYSLSGETVHAGGTARTYVHLYAMRHLSKQRVDELIGELRQPGAFAPETPTGTTAGGAQARPPAEPVAGAAAP</sequence>
<reference evidence="8 9" key="1">
    <citation type="submission" date="2024-06" db="EMBL/GenBank/DDBJ databases">
        <title>The Natural Products Discovery Center: Release of the First 8490 Sequenced Strains for Exploring Actinobacteria Biosynthetic Diversity.</title>
        <authorList>
            <person name="Kalkreuter E."/>
            <person name="Kautsar S.A."/>
            <person name="Yang D."/>
            <person name="Bader C.D."/>
            <person name="Teijaro C.N."/>
            <person name="Fluegel L."/>
            <person name="Davis C.M."/>
            <person name="Simpson J.R."/>
            <person name="Lauterbach L."/>
            <person name="Steele A.D."/>
            <person name="Gui C."/>
            <person name="Meng S."/>
            <person name="Li G."/>
            <person name="Viehrig K."/>
            <person name="Ye F."/>
            <person name="Su P."/>
            <person name="Kiefer A.F."/>
            <person name="Nichols A."/>
            <person name="Cepeda A.J."/>
            <person name="Yan W."/>
            <person name="Fan B."/>
            <person name="Jiang Y."/>
            <person name="Adhikari A."/>
            <person name="Zheng C.-J."/>
            <person name="Schuster L."/>
            <person name="Cowan T.M."/>
            <person name="Smanski M.J."/>
            <person name="Chevrette M.G."/>
            <person name="De Carvalho L.P.S."/>
            <person name="Shen B."/>
        </authorList>
    </citation>
    <scope>NUCLEOTIDE SEQUENCE [LARGE SCALE GENOMIC DNA]</scope>
    <source>
        <strain evidence="8 9">NPDC053791</strain>
    </source>
</reference>
<evidence type="ECO:0000256" key="5">
    <source>
        <dbReference type="ARBA" id="ARBA00023239"/>
    </source>
</evidence>
<keyword evidence="3" id="KW-0210">Decarboxylase</keyword>
<dbReference type="Gene3D" id="3.40.640.10">
    <property type="entry name" value="Type I PLP-dependent aspartate aminotransferase-like (Major domain)"/>
    <property type="match status" value="1"/>
</dbReference>
<dbReference type="Pfam" id="PF00282">
    <property type="entry name" value="Pyridoxal_deC"/>
    <property type="match status" value="1"/>
</dbReference>
<evidence type="ECO:0000313" key="9">
    <source>
        <dbReference type="Proteomes" id="UP001552479"/>
    </source>
</evidence>
<evidence type="ECO:0000256" key="6">
    <source>
        <dbReference type="RuleBase" id="RU000382"/>
    </source>
</evidence>
<feature type="region of interest" description="Disordered" evidence="7">
    <location>
        <begin position="539"/>
        <end position="569"/>
    </location>
</feature>
<dbReference type="InterPro" id="IPR002129">
    <property type="entry name" value="PyrdxlP-dep_de-COase"/>
</dbReference>
<proteinExistence type="inferred from homology"/>
<protein>
    <submittedName>
        <fullName evidence="8">Pyridoxal-dependent decarboxylase</fullName>
    </submittedName>
</protein>
<evidence type="ECO:0000256" key="3">
    <source>
        <dbReference type="ARBA" id="ARBA00022793"/>
    </source>
</evidence>
<dbReference type="RefSeq" id="WP_366091053.1">
    <property type="nucleotide sequence ID" value="NZ_JBFASG010000074.1"/>
</dbReference>
<evidence type="ECO:0000256" key="4">
    <source>
        <dbReference type="ARBA" id="ARBA00022898"/>
    </source>
</evidence>
<dbReference type="PROSITE" id="PS00392">
    <property type="entry name" value="DDC_GAD_HDC_YDC"/>
    <property type="match status" value="1"/>
</dbReference>
<dbReference type="PANTHER" id="PTHR46101:SF18">
    <property type="entry name" value="HISTIDINE DECARBOXYLASE"/>
    <property type="match status" value="1"/>
</dbReference>
<dbReference type="Proteomes" id="UP001552479">
    <property type="component" value="Unassembled WGS sequence"/>
</dbReference>
<evidence type="ECO:0000256" key="1">
    <source>
        <dbReference type="ARBA" id="ARBA00001933"/>
    </source>
</evidence>
<dbReference type="InterPro" id="IPR021115">
    <property type="entry name" value="Pyridoxal-P_BS"/>
</dbReference>
<evidence type="ECO:0000313" key="8">
    <source>
        <dbReference type="EMBL" id="MEV4928068.1"/>
    </source>
</evidence>
<dbReference type="SUPFAM" id="SSF53383">
    <property type="entry name" value="PLP-dependent transferases"/>
    <property type="match status" value="1"/>
</dbReference>
<keyword evidence="4 6" id="KW-0663">Pyridoxal phosphate</keyword>
<keyword evidence="9" id="KW-1185">Reference proteome</keyword>
<dbReference type="InterPro" id="IPR015421">
    <property type="entry name" value="PyrdxlP-dep_Trfase_major"/>
</dbReference>